<gene>
    <name evidence="11" type="ORF">HERILL_LOCUS14819</name>
</gene>
<organism evidence="11 12">
    <name type="scientific">Hermetia illucens</name>
    <name type="common">Black soldier fly</name>
    <dbReference type="NCBI Taxonomy" id="343691"/>
    <lineage>
        <taxon>Eukaryota</taxon>
        <taxon>Metazoa</taxon>
        <taxon>Ecdysozoa</taxon>
        <taxon>Arthropoda</taxon>
        <taxon>Hexapoda</taxon>
        <taxon>Insecta</taxon>
        <taxon>Pterygota</taxon>
        <taxon>Neoptera</taxon>
        <taxon>Endopterygota</taxon>
        <taxon>Diptera</taxon>
        <taxon>Brachycera</taxon>
        <taxon>Stratiomyomorpha</taxon>
        <taxon>Stratiomyidae</taxon>
        <taxon>Hermetiinae</taxon>
        <taxon>Hermetia</taxon>
    </lineage>
</organism>
<keyword evidence="6" id="KW-0969">Cilium</keyword>
<dbReference type="PROSITE" id="PS50096">
    <property type="entry name" value="IQ"/>
    <property type="match status" value="1"/>
</dbReference>
<comment type="similarity">
    <text evidence="2">Belongs to the DRC9 family.</text>
</comment>
<dbReference type="SMART" id="SM00015">
    <property type="entry name" value="IQ"/>
    <property type="match status" value="1"/>
</dbReference>
<evidence type="ECO:0000256" key="4">
    <source>
        <dbReference type="ARBA" id="ARBA00022490"/>
    </source>
</evidence>
<dbReference type="GO" id="GO:0031514">
    <property type="term" value="C:motile cilium"/>
    <property type="evidence" value="ECO:0007669"/>
    <property type="project" value="TreeGrafter"/>
</dbReference>
<name>A0A7R8V5E3_HERIL</name>
<keyword evidence="8" id="KW-0966">Cell projection</keyword>
<evidence type="ECO:0000256" key="9">
    <source>
        <dbReference type="ARBA" id="ARBA00032183"/>
    </source>
</evidence>
<dbReference type="InterPro" id="IPR042618">
    <property type="entry name" value="IQCG"/>
</dbReference>
<dbReference type="CDD" id="cd23766">
    <property type="entry name" value="IQCG"/>
    <property type="match status" value="1"/>
</dbReference>
<dbReference type="PANTHER" id="PTHR14871:SF1">
    <property type="entry name" value="DYNEIN REGULATORY COMPLEX PROTEIN 9"/>
    <property type="match status" value="1"/>
</dbReference>
<evidence type="ECO:0000256" key="8">
    <source>
        <dbReference type="ARBA" id="ARBA00023273"/>
    </source>
</evidence>
<evidence type="ECO:0000256" key="6">
    <source>
        <dbReference type="ARBA" id="ARBA00023069"/>
    </source>
</evidence>
<keyword evidence="7" id="KW-0206">Cytoskeleton</keyword>
<comment type="subcellular location">
    <subcellularLocation>
        <location evidence="1">Cytoplasm</location>
        <location evidence="1">Cytoskeleton</location>
        <location evidence="1">Flagellum axoneme</location>
    </subcellularLocation>
</comment>
<dbReference type="GO" id="GO:0005737">
    <property type="term" value="C:cytoplasm"/>
    <property type="evidence" value="ECO:0007669"/>
    <property type="project" value="TreeGrafter"/>
</dbReference>
<dbReference type="EMBL" id="LR899014">
    <property type="protein sequence ID" value="CAD7092460.1"/>
    <property type="molecule type" value="Genomic_DNA"/>
</dbReference>
<dbReference type="AlphaFoldDB" id="A0A7R8V5E3"/>
<evidence type="ECO:0000256" key="2">
    <source>
        <dbReference type="ARBA" id="ARBA00008222"/>
    </source>
</evidence>
<dbReference type="InterPro" id="IPR000048">
    <property type="entry name" value="IQ_motif_EF-hand-BS"/>
</dbReference>
<proteinExistence type="inferred from homology"/>
<dbReference type="Gene3D" id="1.20.5.190">
    <property type="match status" value="1"/>
</dbReference>
<evidence type="ECO:0000256" key="1">
    <source>
        <dbReference type="ARBA" id="ARBA00004611"/>
    </source>
</evidence>
<keyword evidence="12" id="KW-1185">Reference proteome</keyword>
<dbReference type="Proteomes" id="UP000594454">
    <property type="component" value="Chromosome 6"/>
</dbReference>
<dbReference type="InParanoid" id="A0A7R8V5E3"/>
<dbReference type="GO" id="GO:0044782">
    <property type="term" value="P:cilium organization"/>
    <property type="evidence" value="ECO:0007669"/>
    <property type="project" value="TreeGrafter"/>
</dbReference>
<keyword evidence="4" id="KW-0963">Cytoplasm</keyword>
<feature type="coiled-coil region" evidence="10">
    <location>
        <begin position="222"/>
        <end position="299"/>
    </location>
</feature>
<evidence type="ECO:0000256" key="3">
    <source>
        <dbReference type="ARBA" id="ARBA00013738"/>
    </source>
</evidence>
<evidence type="ECO:0000256" key="7">
    <source>
        <dbReference type="ARBA" id="ARBA00023212"/>
    </source>
</evidence>
<dbReference type="Pfam" id="PF00612">
    <property type="entry name" value="IQ"/>
    <property type="match status" value="1"/>
</dbReference>
<evidence type="ECO:0000313" key="12">
    <source>
        <dbReference type="Proteomes" id="UP000594454"/>
    </source>
</evidence>
<accession>A0A7R8V5E3</accession>
<keyword evidence="10" id="KW-0175">Coiled coil</keyword>
<dbReference type="PANTHER" id="PTHR14871">
    <property type="entry name" value="DYNEIN REGULATORY COMPLEX PROTEIN 9"/>
    <property type="match status" value="1"/>
</dbReference>
<reference evidence="11 12" key="1">
    <citation type="submission" date="2020-11" db="EMBL/GenBank/DDBJ databases">
        <authorList>
            <person name="Wallbank WR R."/>
            <person name="Pardo Diaz C."/>
            <person name="Kozak K."/>
            <person name="Martin S."/>
            <person name="Jiggins C."/>
            <person name="Moest M."/>
            <person name="Warren A I."/>
            <person name="Generalovic N T."/>
            <person name="Byers J.R.P. K."/>
            <person name="Montejo-Kovacevich G."/>
            <person name="Yen C E."/>
        </authorList>
    </citation>
    <scope>NUCLEOTIDE SEQUENCE [LARGE SCALE GENOMIC DNA]</scope>
</reference>
<evidence type="ECO:0000256" key="5">
    <source>
        <dbReference type="ARBA" id="ARBA00022846"/>
    </source>
</evidence>
<evidence type="ECO:0000256" key="10">
    <source>
        <dbReference type="SAM" id="Coils"/>
    </source>
</evidence>
<keyword evidence="5" id="KW-0282">Flagellum</keyword>
<protein>
    <recommendedName>
        <fullName evidence="3">Dynein regulatory complex protein 9</fullName>
    </recommendedName>
    <alternativeName>
        <fullName evidence="9">IQ domain-containing protein G</fullName>
    </alternativeName>
</protein>
<sequence length="332" mass="39860">MKPFEIILTTTALKEALDQIAIANRGRHTQCTGLTKASIQNRFKDKVHESVYQELDPFRVAEETLSDIKLQKDINFLEVVLRKAAYELYISKTWSYLEGLLRVEEENLKQEKEMICKHRRNAITFEGCKKKMGKKFTKFDVKLRLVDEVLADVKNDLKNIAQINEMEVSLVQKWEQTRFDQAQLLHDKDEKELCKQQKLFVHKIESEQRLIHDIEAYNNIQIKDYEDQIDFWERKYTLELAELNKKIKNLSSAIFEVCKKHERHQDIWTKRQEYIDEYKERKERERREYEIEQNRINSAIKIQAWWRGVMVRRHLGPYRRKKKGKKGGKKGK</sequence>
<dbReference type="OMA" id="WLTFKKE"/>
<evidence type="ECO:0000313" key="11">
    <source>
        <dbReference type="EMBL" id="CAD7092460.1"/>
    </source>
</evidence>